<accession>A0A0F9JC15</accession>
<protein>
    <submittedName>
        <fullName evidence="1">Uncharacterized protein</fullName>
    </submittedName>
</protein>
<dbReference type="AlphaFoldDB" id="A0A0F9JC15"/>
<reference evidence="1" key="1">
    <citation type="journal article" date="2015" name="Nature">
        <title>Complex archaea that bridge the gap between prokaryotes and eukaryotes.</title>
        <authorList>
            <person name="Spang A."/>
            <person name="Saw J.H."/>
            <person name="Jorgensen S.L."/>
            <person name="Zaremba-Niedzwiedzka K."/>
            <person name="Martijn J."/>
            <person name="Lind A.E."/>
            <person name="van Eijk R."/>
            <person name="Schleper C."/>
            <person name="Guy L."/>
            <person name="Ettema T.J."/>
        </authorList>
    </citation>
    <scope>NUCLEOTIDE SEQUENCE</scope>
</reference>
<gene>
    <name evidence="1" type="ORF">LCGC14_1548480</name>
</gene>
<organism evidence="1">
    <name type="scientific">marine sediment metagenome</name>
    <dbReference type="NCBI Taxonomy" id="412755"/>
    <lineage>
        <taxon>unclassified sequences</taxon>
        <taxon>metagenomes</taxon>
        <taxon>ecological metagenomes</taxon>
    </lineage>
</organism>
<proteinExistence type="predicted"/>
<evidence type="ECO:0000313" key="1">
    <source>
        <dbReference type="EMBL" id="KKM59255.1"/>
    </source>
</evidence>
<name>A0A0F9JC15_9ZZZZ</name>
<comment type="caution">
    <text evidence="1">The sequence shown here is derived from an EMBL/GenBank/DDBJ whole genome shotgun (WGS) entry which is preliminary data.</text>
</comment>
<dbReference type="EMBL" id="LAZR01011801">
    <property type="protein sequence ID" value="KKM59255.1"/>
    <property type="molecule type" value="Genomic_DNA"/>
</dbReference>
<sequence length="41" mass="5074">MSFLTSSKTLEYRVWLHKMGLLETDDIMIAVEYNYIKYRKW</sequence>